<feature type="compositionally biased region" description="Basic and acidic residues" evidence="1">
    <location>
        <begin position="85"/>
        <end position="102"/>
    </location>
</feature>
<feature type="compositionally biased region" description="Basic residues" evidence="1">
    <location>
        <begin position="295"/>
        <end position="304"/>
    </location>
</feature>
<name>A0ABP1DPL7_9APHY</name>
<feature type="compositionally biased region" description="Polar residues" evidence="1">
    <location>
        <begin position="166"/>
        <end position="213"/>
    </location>
</feature>
<organism evidence="2 3">
    <name type="scientific">Somion occarium</name>
    <dbReference type="NCBI Taxonomy" id="3059160"/>
    <lineage>
        <taxon>Eukaryota</taxon>
        <taxon>Fungi</taxon>
        <taxon>Dikarya</taxon>
        <taxon>Basidiomycota</taxon>
        <taxon>Agaricomycotina</taxon>
        <taxon>Agaricomycetes</taxon>
        <taxon>Polyporales</taxon>
        <taxon>Cerrenaceae</taxon>
        <taxon>Somion</taxon>
    </lineage>
</organism>
<feature type="region of interest" description="Disordered" evidence="1">
    <location>
        <begin position="282"/>
        <end position="333"/>
    </location>
</feature>
<protein>
    <submittedName>
        <fullName evidence="2">Uncharacterized protein</fullName>
    </submittedName>
</protein>
<dbReference type="Proteomes" id="UP001497453">
    <property type="component" value="Chromosome 5"/>
</dbReference>
<proteinExistence type="predicted"/>
<feature type="region of interest" description="Disordered" evidence="1">
    <location>
        <begin position="526"/>
        <end position="545"/>
    </location>
</feature>
<feature type="region of interest" description="Disordered" evidence="1">
    <location>
        <begin position="85"/>
        <end position="105"/>
    </location>
</feature>
<feature type="compositionally biased region" description="Low complexity" evidence="1">
    <location>
        <begin position="23"/>
        <end position="33"/>
    </location>
</feature>
<feature type="compositionally biased region" description="Polar residues" evidence="1">
    <location>
        <begin position="134"/>
        <end position="143"/>
    </location>
</feature>
<evidence type="ECO:0000256" key="1">
    <source>
        <dbReference type="SAM" id="MobiDB-lite"/>
    </source>
</evidence>
<evidence type="ECO:0000313" key="2">
    <source>
        <dbReference type="EMBL" id="CAL1709159.1"/>
    </source>
</evidence>
<feature type="region of interest" description="Disordered" evidence="1">
    <location>
        <begin position="126"/>
        <end position="213"/>
    </location>
</feature>
<feature type="region of interest" description="Disordered" evidence="1">
    <location>
        <begin position="1"/>
        <end position="64"/>
    </location>
</feature>
<feature type="compositionally biased region" description="Polar residues" evidence="1">
    <location>
        <begin position="318"/>
        <end position="333"/>
    </location>
</feature>
<reference evidence="3" key="1">
    <citation type="submission" date="2024-04" db="EMBL/GenBank/DDBJ databases">
        <authorList>
            <person name="Shaw F."/>
            <person name="Minotto A."/>
        </authorList>
    </citation>
    <scope>NUCLEOTIDE SEQUENCE [LARGE SCALE GENOMIC DNA]</scope>
</reference>
<sequence>MSRRPSSPARAISPQNPLSDASTTPTTDQVTPSTPLPRGRVSSRYPSNLSAGDPGRVPLHRRGKSRTYECLEDLLKEAGYKETRVFTPESERAEARAEEQRSLRSGSIRGGVDAVVGFLAGFMPGAARSEDNSDSLNTSSSVEDSMPASGRRSLPASPLAHKHPQTADSLSPAMTTIRYSSASPRAHVQQLSNHSLPHPTRQTLRHQPSASSSLRTYVQVTAARGHLRHMASAPNIPKRTASSRESFSRRKTVVGNTDYEDIPSLPINWRGNVTKAVLGSTSSDAYIGGPSSRPLSRHSHHTTRSSRPPTVFSDHTNRLNMKNNRNTSSSLAPHNLTSYLQRAQTAPNEVTTVRVVCRSAPASRSSSRAGERLSRTADRGLRMMPSRKSKGNKPDCVPSLADTQLENDIWEVQWVNGMRLPASSADNYEAELTDSDDDEGELDLARLLVPPKRQNSIRSLRRHLHRSESVRALRNRASRALNSWAFEDDEDGPSSTRASVRGRSRRASMEEGDEYGYEAIGLPGFDQVGGKRRRGIPGVWSLGGR</sequence>
<feature type="region of interest" description="Disordered" evidence="1">
    <location>
        <begin position="486"/>
        <end position="513"/>
    </location>
</feature>
<accession>A0ABP1DPL7</accession>
<dbReference type="EMBL" id="OZ037948">
    <property type="protein sequence ID" value="CAL1709159.1"/>
    <property type="molecule type" value="Genomic_DNA"/>
</dbReference>
<keyword evidence="3" id="KW-1185">Reference proteome</keyword>
<feature type="compositionally biased region" description="Low complexity" evidence="1">
    <location>
        <begin position="1"/>
        <end position="14"/>
    </location>
</feature>
<evidence type="ECO:0000313" key="3">
    <source>
        <dbReference type="Proteomes" id="UP001497453"/>
    </source>
</evidence>
<gene>
    <name evidence="2" type="ORF">GFSPODELE1_LOCUS7217</name>
</gene>